<accession>A0A433DEF2</accession>
<comment type="caution">
    <text evidence="1">The sequence shown here is derived from an EMBL/GenBank/DDBJ whole genome shotgun (WGS) entry which is preliminary data.</text>
</comment>
<proteinExistence type="predicted"/>
<organism evidence="1 2">
    <name type="scientific">Jimgerdemannia flammicorona</name>
    <dbReference type="NCBI Taxonomy" id="994334"/>
    <lineage>
        <taxon>Eukaryota</taxon>
        <taxon>Fungi</taxon>
        <taxon>Fungi incertae sedis</taxon>
        <taxon>Mucoromycota</taxon>
        <taxon>Mucoromycotina</taxon>
        <taxon>Endogonomycetes</taxon>
        <taxon>Endogonales</taxon>
        <taxon>Endogonaceae</taxon>
        <taxon>Jimgerdemannia</taxon>
    </lineage>
</organism>
<sequence length="193" mass="22245">MWCLRNRGRWNNRSHSRHARWFRRRRRRGHYLRDLAVQIYAHSAPARFHNEGRHHGFLPCCSRSGKDNLPLPGLDGLHGGGEGSKLLFPLRARDALLLETSLHPDIGSLFDFAQKLGKSLGSRGSDLLQWIVEKLDEAVEKPWEERDELEVWNGVEKVDPLDEELACKSALRVDALREQRDKAREGEGRVARE</sequence>
<reference evidence="1 2" key="1">
    <citation type="journal article" date="2018" name="New Phytol.">
        <title>Phylogenomics of Endogonaceae and evolution of mycorrhizas within Mucoromycota.</title>
        <authorList>
            <person name="Chang Y."/>
            <person name="Desiro A."/>
            <person name="Na H."/>
            <person name="Sandor L."/>
            <person name="Lipzen A."/>
            <person name="Clum A."/>
            <person name="Barry K."/>
            <person name="Grigoriev I.V."/>
            <person name="Martin F.M."/>
            <person name="Stajich J.E."/>
            <person name="Smith M.E."/>
            <person name="Bonito G."/>
            <person name="Spatafora J.W."/>
        </authorList>
    </citation>
    <scope>NUCLEOTIDE SEQUENCE [LARGE SCALE GENOMIC DNA]</scope>
    <source>
        <strain evidence="1 2">GMNB39</strain>
    </source>
</reference>
<name>A0A433DEF2_9FUNG</name>
<dbReference type="EMBL" id="RBNI01002527">
    <property type="protein sequence ID" value="RUP49196.1"/>
    <property type="molecule type" value="Genomic_DNA"/>
</dbReference>
<dbReference type="Proteomes" id="UP000268093">
    <property type="component" value="Unassembled WGS sequence"/>
</dbReference>
<evidence type="ECO:0000313" key="1">
    <source>
        <dbReference type="EMBL" id="RUP49196.1"/>
    </source>
</evidence>
<evidence type="ECO:0000313" key="2">
    <source>
        <dbReference type="Proteomes" id="UP000268093"/>
    </source>
</evidence>
<protein>
    <submittedName>
        <fullName evidence="1">Uncharacterized protein</fullName>
    </submittedName>
</protein>
<gene>
    <name evidence="1" type="ORF">BC936DRAFT_143095</name>
</gene>
<keyword evidence="2" id="KW-1185">Reference proteome</keyword>